<dbReference type="PANTHER" id="PTHR43304:SF1">
    <property type="entry name" value="PAC DOMAIN-CONTAINING PROTEIN"/>
    <property type="match status" value="1"/>
</dbReference>
<evidence type="ECO:0000256" key="3">
    <source>
        <dbReference type="ARBA" id="ARBA00022553"/>
    </source>
</evidence>
<dbReference type="InterPro" id="IPR003661">
    <property type="entry name" value="HisK_dim/P_dom"/>
</dbReference>
<evidence type="ECO:0000259" key="6">
    <source>
        <dbReference type="PROSITE" id="PS50109"/>
    </source>
</evidence>
<protein>
    <recommendedName>
        <fullName evidence="2">histidine kinase</fullName>
        <ecNumber evidence="2">2.7.13.3</ecNumber>
    </recommendedName>
</protein>
<dbReference type="InterPro" id="IPR004358">
    <property type="entry name" value="Sig_transdc_His_kin-like_C"/>
</dbReference>
<proteinExistence type="predicted"/>
<evidence type="ECO:0000256" key="2">
    <source>
        <dbReference type="ARBA" id="ARBA00012438"/>
    </source>
</evidence>
<evidence type="ECO:0000256" key="5">
    <source>
        <dbReference type="ARBA" id="ARBA00022777"/>
    </source>
</evidence>
<feature type="domain" description="PAS" evidence="7">
    <location>
        <begin position="133"/>
        <end position="206"/>
    </location>
</feature>
<dbReference type="NCBIfam" id="TIGR00229">
    <property type="entry name" value="sensory_box"/>
    <property type="match status" value="2"/>
</dbReference>
<dbReference type="InterPro" id="IPR005467">
    <property type="entry name" value="His_kinase_dom"/>
</dbReference>
<dbReference type="Pfam" id="PF02518">
    <property type="entry name" value="HATPase_c"/>
    <property type="match status" value="1"/>
</dbReference>
<reference evidence="9 10" key="1">
    <citation type="submission" date="2018-04" db="EMBL/GenBank/DDBJ databases">
        <title>Pedobacter chongqingensis sp. nov., isolated from a rottenly hemp rope.</title>
        <authorList>
            <person name="Cai Y."/>
        </authorList>
    </citation>
    <scope>NUCLEOTIDE SEQUENCE [LARGE SCALE GENOMIC DNA]</scope>
    <source>
        <strain evidence="9 10">FJ4-8</strain>
    </source>
</reference>
<dbReference type="Gene3D" id="3.30.450.20">
    <property type="entry name" value="PAS domain"/>
    <property type="match status" value="3"/>
</dbReference>
<keyword evidence="4" id="KW-0808">Transferase</keyword>
<feature type="domain" description="PAC" evidence="8">
    <location>
        <begin position="208"/>
        <end position="259"/>
    </location>
</feature>
<keyword evidence="10" id="KW-1185">Reference proteome</keyword>
<dbReference type="InterPro" id="IPR052162">
    <property type="entry name" value="Sensor_kinase/Photoreceptor"/>
</dbReference>
<dbReference type="InterPro" id="IPR013656">
    <property type="entry name" value="PAS_4"/>
</dbReference>
<dbReference type="GO" id="GO:0000155">
    <property type="term" value="F:phosphorelay sensor kinase activity"/>
    <property type="evidence" value="ECO:0007669"/>
    <property type="project" value="InterPro"/>
</dbReference>
<dbReference type="GO" id="GO:0006355">
    <property type="term" value="P:regulation of DNA-templated transcription"/>
    <property type="evidence" value="ECO:0007669"/>
    <property type="project" value="InterPro"/>
</dbReference>
<organism evidence="9 10">
    <name type="scientific">Pararcticibacter amylolyticus</name>
    <dbReference type="NCBI Taxonomy" id="2173175"/>
    <lineage>
        <taxon>Bacteria</taxon>
        <taxon>Pseudomonadati</taxon>
        <taxon>Bacteroidota</taxon>
        <taxon>Sphingobacteriia</taxon>
        <taxon>Sphingobacteriales</taxon>
        <taxon>Sphingobacteriaceae</taxon>
        <taxon>Pararcticibacter</taxon>
    </lineage>
</organism>
<evidence type="ECO:0000259" key="7">
    <source>
        <dbReference type="PROSITE" id="PS50112"/>
    </source>
</evidence>
<gene>
    <name evidence="9" type="ORF">DDR33_23865</name>
</gene>
<dbReference type="SMART" id="SM00387">
    <property type="entry name" value="HATPase_c"/>
    <property type="match status" value="1"/>
</dbReference>
<dbReference type="InterPro" id="IPR001610">
    <property type="entry name" value="PAC"/>
</dbReference>
<dbReference type="Pfam" id="PF08447">
    <property type="entry name" value="PAS_3"/>
    <property type="match status" value="1"/>
</dbReference>
<dbReference type="InterPro" id="IPR036890">
    <property type="entry name" value="HATPase_C_sf"/>
</dbReference>
<dbReference type="PROSITE" id="PS50112">
    <property type="entry name" value="PAS"/>
    <property type="match status" value="2"/>
</dbReference>
<dbReference type="SMART" id="SM00091">
    <property type="entry name" value="PAS"/>
    <property type="match status" value="3"/>
</dbReference>
<dbReference type="Pfam" id="PF00989">
    <property type="entry name" value="PAS"/>
    <property type="match status" value="1"/>
</dbReference>
<dbReference type="SMART" id="SM00388">
    <property type="entry name" value="HisKA"/>
    <property type="match status" value="1"/>
</dbReference>
<dbReference type="AlphaFoldDB" id="A0A2U2P9N0"/>
<comment type="caution">
    <text evidence="9">The sequence shown here is derived from an EMBL/GenBank/DDBJ whole genome shotgun (WGS) entry which is preliminary data.</text>
</comment>
<dbReference type="InterPro" id="IPR003594">
    <property type="entry name" value="HATPase_dom"/>
</dbReference>
<evidence type="ECO:0000256" key="4">
    <source>
        <dbReference type="ARBA" id="ARBA00022679"/>
    </source>
</evidence>
<dbReference type="EMBL" id="QEAS01000034">
    <property type="protein sequence ID" value="PWG78108.1"/>
    <property type="molecule type" value="Genomic_DNA"/>
</dbReference>
<dbReference type="InterPro" id="IPR013655">
    <property type="entry name" value="PAS_fold_3"/>
</dbReference>
<dbReference type="SUPFAM" id="SSF47384">
    <property type="entry name" value="Homodimeric domain of signal transducing histidine kinase"/>
    <property type="match status" value="1"/>
</dbReference>
<dbReference type="OrthoDB" id="1522284at2"/>
<dbReference type="Pfam" id="PF00512">
    <property type="entry name" value="HisKA"/>
    <property type="match status" value="1"/>
</dbReference>
<dbReference type="SMART" id="SM00086">
    <property type="entry name" value="PAC"/>
    <property type="match status" value="1"/>
</dbReference>
<evidence type="ECO:0000259" key="8">
    <source>
        <dbReference type="PROSITE" id="PS50113"/>
    </source>
</evidence>
<dbReference type="PRINTS" id="PR00344">
    <property type="entry name" value="BCTRLSENSOR"/>
</dbReference>
<dbReference type="Proteomes" id="UP000245647">
    <property type="component" value="Unassembled WGS sequence"/>
</dbReference>
<dbReference type="Pfam" id="PF08448">
    <property type="entry name" value="PAS_4"/>
    <property type="match status" value="1"/>
</dbReference>
<dbReference type="PANTHER" id="PTHR43304">
    <property type="entry name" value="PHYTOCHROME-LIKE PROTEIN CPH1"/>
    <property type="match status" value="1"/>
</dbReference>
<dbReference type="EC" id="2.7.13.3" evidence="2"/>
<dbReference type="SUPFAM" id="SSF55874">
    <property type="entry name" value="ATPase domain of HSP90 chaperone/DNA topoisomerase II/histidine kinase"/>
    <property type="match status" value="1"/>
</dbReference>
<evidence type="ECO:0000313" key="9">
    <source>
        <dbReference type="EMBL" id="PWG78108.1"/>
    </source>
</evidence>
<dbReference type="InterPro" id="IPR035965">
    <property type="entry name" value="PAS-like_dom_sf"/>
</dbReference>
<keyword evidence="3" id="KW-0597">Phosphoprotein</keyword>
<dbReference type="CDD" id="cd00130">
    <property type="entry name" value="PAS"/>
    <property type="match status" value="2"/>
</dbReference>
<dbReference type="InterPro" id="IPR013767">
    <property type="entry name" value="PAS_fold"/>
</dbReference>
<feature type="domain" description="Histidine kinase" evidence="6">
    <location>
        <begin position="400"/>
        <end position="610"/>
    </location>
</feature>
<dbReference type="InterPro" id="IPR036097">
    <property type="entry name" value="HisK_dim/P_sf"/>
</dbReference>
<dbReference type="Gene3D" id="1.10.287.130">
    <property type="match status" value="1"/>
</dbReference>
<dbReference type="PROSITE" id="PS50109">
    <property type="entry name" value="HIS_KIN"/>
    <property type="match status" value="1"/>
</dbReference>
<evidence type="ECO:0000313" key="10">
    <source>
        <dbReference type="Proteomes" id="UP000245647"/>
    </source>
</evidence>
<sequence length="610" mass="69750">MYNDNAGSIINNLLMQLPSPVALLEEPQHRIRMANSLFLKLVGRSDIIGETIGSVFSGTGLDDFIRVLDDVYKTGKPFSVIEAPFRRDDESEELFFSFTLQPYRSNDGSPGGMFFFIVNVTEQVASRRKLEEANKEITRLFNAVNEGFFSRDIKKGEYIHLSVGCEKIYGYKVEDFYQNPSLWFEVIHPDDKKRVLKDEPLHMQGKQTLTQYRIFHKDGSVKWIEIKVVPKMQNGELVRVEGTINDITERKNADYEIEKAHELSELIMNSLPGIFYAFDNKGRFFYWNKNFETVLGYSGNEIRSRTMIDFIVEEDREKVTEKAKQLQEKGSGGVETCLITRDGTEIPYYLKGKMVSYEGSSMIFGMGVNIADRKKAEQEREKMNADLIQRNIELKQFSYIISHNLRSPITKILGLTSIFETEDNSFNQQLISYIRTEAVNLDNVVKDLNTILWNGAKTRKEEIIFSVELELIKHVLLDEIAESGALISSDFSQCDHLLSIRSFIYSIMFNLVSNAIKYRSPKRRLHLNLRTSIVGNNVCLIVEDNGLGIDLEKHGDAVFGLYNRFHSSDIPGEGKGLNIVKTQAETLGGWVELESQPDTGSRFRVYIPVN</sequence>
<dbReference type="SUPFAM" id="SSF55785">
    <property type="entry name" value="PYP-like sensor domain (PAS domain)"/>
    <property type="match status" value="3"/>
</dbReference>
<dbReference type="Gene3D" id="3.30.565.10">
    <property type="entry name" value="Histidine kinase-like ATPase, C-terminal domain"/>
    <property type="match status" value="1"/>
</dbReference>
<dbReference type="InterPro" id="IPR000700">
    <property type="entry name" value="PAS-assoc_C"/>
</dbReference>
<evidence type="ECO:0000256" key="1">
    <source>
        <dbReference type="ARBA" id="ARBA00000085"/>
    </source>
</evidence>
<dbReference type="RefSeq" id="WP_109418319.1">
    <property type="nucleotide sequence ID" value="NZ_QEAS01000034.1"/>
</dbReference>
<feature type="domain" description="PAS" evidence="7">
    <location>
        <begin position="260"/>
        <end position="330"/>
    </location>
</feature>
<dbReference type="InterPro" id="IPR000014">
    <property type="entry name" value="PAS"/>
</dbReference>
<dbReference type="CDD" id="cd00082">
    <property type="entry name" value="HisKA"/>
    <property type="match status" value="1"/>
</dbReference>
<accession>A0A2U2P9N0</accession>
<dbReference type="PROSITE" id="PS50113">
    <property type="entry name" value="PAC"/>
    <property type="match status" value="1"/>
</dbReference>
<comment type="catalytic activity">
    <reaction evidence="1">
        <text>ATP + protein L-histidine = ADP + protein N-phospho-L-histidine.</text>
        <dbReference type="EC" id="2.7.13.3"/>
    </reaction>
</comment>
<keyword evidence="5" id="KW-0418">Kinase</keyword>
<name>A0A2U2P9N0_9SPHI</name>